<reference evidence="1 2" key="1">
    <citation type="submission" date="2022-05" db="EMBL/GenBank/DDBJ databases">
        <authorList>
            <person name="Park J.-S."/>
        </authorList>
    </citation>
    <scope>NUCLEOTIDE SEQUENCE [LARGE SCALE GENOMIC DNA]</scope>
    <source>
        <strain evidence="1 2">2012CJ35-5</strain>
    </source>
</reference>
<evidence type="ECO:0000313" key="2">
    <source>
        <dbReference type="Proteomes" id="UP001203607"/>
    </source>
</evidence>
<organism evidence="1 2">
    <name type="scientific">Flagellimonas spongiicola</name>
    <dbReference type="NCBI Taxonomy" id="2942208"/>
    <lineage>
        <taxon>Bacteria</taxon>
        <taxon>Pseudomonadati</taxon>
        <taxon>Bacteroidota</taxon>
        <taxon>Flavobacteriia</taxon>
        <taxon>Flavobacteriales</taxon>
        <taxon>Flavobacteriaceae</taxon>
        <taxon>Flagellimonas</taxon>
    </lineage>
</organism>
<name>A0ABT0PSD0_9FLAO</name>
<dbReference type="RefSeq" id="WP_249657463.1">
    <property type="nucleotide sequence ID" value="NZ_JAMFMA010000002.1"/>
</dbReference>
<sequence length="238" mass="28537">MYKNEDLGDFTMFLEELISKDYEFVFFNELSSESHQVILRHDIDFDTDAALQTARIENKLGVKATYFFLMTNSSYNPFDKDNLKAIKEIKELGHKITIHFDPTIYDDFVQGFELEKQCFETMFNTEVDIVSLHRPNEYFQNYDKPICNCEHTYMDKYFRQIKYVADSGGTFRYGHPFNTDEFKNGKTLHILIHPIWWIFEGQTNHEILKDFYTKKKEQLKKHYAFNCKPFNEIRNELN</sequence>
<accession>A0ABT0PSD0</accession>
<dbReference type="Proteomes" id="UP001203607">
    <property type="component" value="Unassembled WGS sequence"/>
</dbReference>
<evidence type="ECO:0008006" key="3">
    <source>
        <dbReference type="Google" id="ProtNLM"/>
    </source>
</evidence>
<proteinExistence type="predicted"/>
<keyword evidence="2" id="KW-1185">Reference proteome</keyword>
<evidence type="ECO:0000313" key="1">
    <source>
        <dbReference type="EMBL" id="MCL6274278.1"/>
    </source>
</evidence>
<protein>
    <recommendedName>
        <fullName evidence="3">Polysaccharide deacetylase</fullName>
    </recommendedName>
</protein>
<comment type="caution">
    <text evidence="1">The sequence shown here is derived from an EMBL/GenBank/DDBJ whole genome shotgun (WGS) entry which is preliminary data.</text>
</comment>
<gene>
    <name evidence="1" type="ORF">M3P19_09670</name>
</gene>
<dbReference type="EMBL" id="JAMFMA010000002">
    <property type="protein sequence ID" value="MCL6274278.1"/>
    <property type="molecule type" value="Genomic_DNA"/>
</dbReference>